<dbReference type="InterPro" id="IPR050216">
    <property type="entry name" value="LRR_domain-containing"/>
</dbReference>
<feature type="region of interest" description="Disordered" evidence="3">
    <location>
        <begin position="1"/>
        <end position="73"/>
    </location>
</feature>
<feature type="compositionally biased region" description="Polar residues" evidence="3">
    <location>
        <begin position="646"/>
        <end position="668"/>
    </location>
</feature>
<feature type="compositionally biased region" description="Polar residues" evidence="3">
    <location>
        <begin position="896"/>
        <end position="918"/>
    </location>
</feature>
<keyword evidence="2" id="KW-0677">Repeat</keyword>
<evidence type="ECO:0000313" key="5">
    <source>
        <dbReference type="Proteomes" id="UP000053958"/>
    </source>
</evidence>
<evidence type="ECO:0000313" key="4">
    <source>
        <dbReference type="EMBL" id="KKA23902.1"/>
    </source>
</evidence>
<dbReference type="Gene3D" id="3.80.10.10">
    <property type="entry name" value="Ribonuclease Inhibitor"/>
    <property type="match status" value="1"/>
</dbReference>
<proteinExistence type="predicted"/>
<feature type="compositionally biased region" description="Basic and acidic residues" evidence="3">
    <location>
        <begin position="376"/>
        <end position="388"/>
    </location>
</feature>
<feature type="compositionally biased region" description="Polar residues" evidence="3">
    <location>
        <begin position="331"/>
        <end position="340"/>
    </location>
</feature>
<keyword evidence="1" id="KW-0433">Leucine-rich repeat</keyword>
<dbReference type="InterPro" id="IPR019487">
    <property type="entry name" value="RAM_signalling_pathway_SOG2"/>
</dbReference>
<dbReference type="Pfam" id="PF10428">
    <property type="entry name" value="SOG2"/>
    <property type="match status" value="1"/>
</dbReference>
<feature type="region of interest" description="Disordered" evidence="3">
    <location>
        <begin position="269"/>
        <end position="429"/>
    </location>
</feature>
<feature type="region of interest" description="Disordered" evidence="3">
    <location>
        <begin position="589"/>
        <end position="713"/>
    </location>
</feature>
<dbReference type="RefSeq" id="XP_013330514.1">
    <property type="nucleotide sequence ID" value="XM_013475060.1"/>
</dbReference>
<dbReference type="EC" id="4.6.1.1" evidence="4"/>
<dbReference type="SUPFAM" id="SSF52058">
    <property type="entry name" value="L domain-like"/>
    <property type="match status" value="1"/>
</dbReference>
<dbReference type="PANTHER" id="PTHR48051">
    <property type="match status" value="1"/>
</dbReference>
<dbReference type="InterPro" id="IPR032675">
    <property type="entry name" value="LRR_dom_sf"/>
</dbReference>
<feature type="compositionally biased region" description="Low complexity" evidence="3">
    <location>
        <begin position="414"/>
        <end position="423"/>
    </location>
</feature>
<reference evidence="4 5" key="1">
    <citation type="submission" date="2015-04" db="EMBL/GenBank/DDBJ databases">
        <authorList>
            <person name="Heijne W.H."/>
            <person name="Fedorova N.D."/>
            <person name="Nierman W.C."/>
            <person name="Vollebregt A.W."/>
            <person name="Zhao Z."/>
            <person name="Wu L."/>
            <person name="Kumar M."/>
            <person name="Stam H."/>
            <person name="van den Berg M.A."/>
            <person name="Pel H.J."/>
        </authorList>
    </citation>
    <scope>NUCLEOTIDE SEQUENCE [LARGE SCALE GENOMIC DNA]</scope>
    <source>
        <strain evidence="4 5">CBS 393.64</strain>
    </source>
</reference>
<dbReference type="EMBL" id="LASV01000082">
    <property type="protein sequence ID" value="KKA23902.1"/>
    <property type="molecule type" value="Genomic_DNA"/>
</dbReference>
<feature type="region of interest" description="Disordered" evidence="3">
    <location>
        <begin position="883"/>
        <end position="923"/>
    </location>
</feature>
<dbReference type="GeneID" id="25314402"/>
<organism evidence="4 5">
    <name type="scientific">Rasamsonia emersonii (strain ATCC 16479 / CBS 393.64 / IMI 116815)</name>
    <dbReference type="NCBI Taxonomy" id="1408163"/>
    <lineage>
        <taxon>Eukaryota</taxon>
        <taxon>Fungi</taxon>
        <taxon>Dikarya</taxon>
        <taxon>Ascomycota</taxon>
        <taxon>Pezizomycotina</taxon>
        <taxon>Eurotiomycetes</taxon>
        <taxon>Eurotiomycetidae</taxon>
        <taxon>Eurotiales</taxon>
        <taxon>Trichocomaceae</taxon>
        <taxon>Rasamsonia</taxon>
    </lineage>
</organism>
<dbReference type="PANTHER" id="PTHR48051:SF46">
    <property type="entry name" value="LEUCINE RICH REPEAT-CONTAINING DOMAIN PROTEIN"/>
    <property type="match status" value="1"/>
</dbReference>
<dbReference type="GO" id="GO:0004016">
    <property type="term" value="F:adenylate cyclase activity"/>
    <property type="evidence" value="ECO:0007669"/>
    <property type="project" value="UniProtKB-EC"/>
</dbReference>
<keyword evidence="4" id="KW-0456">Lyase</keyword>
<protein>
    <submittedName>
        <fullName evidence="4">Adenylate cyclase</fullName>
        <ecNumber evidence="4">4.6.1.1</ecNumber>
    </submittedName>
</protein>
<dbReference type="OrthoDB" id="1394818at2759"/>
<feature type="compositionally biased region" description="Low complexity" evidence="3">
    <location>
        <begin position="304"/>
        <end position="318"/>
    </location>
</feature>
<feature type="compositionally biased region" description="Polar residues" evidence="3">
    <location>
        <begin position="28"/>
        <end position="42"/>
    </location>
</feature>
<accession>A0A0F4Z047</accession>
<comment type="caution">
    <text evidence="4">The sequence shown here is derived from an EMBL/GenBank/DDBJ whole genome shotgun (WGS) entry which is preliminary data.</text>
</comment>
<dbReference type="STRING" id="1408163.A0A0F4Z047"/>
<dbReference type="GO" id="GO:0005737">
    <property type="term" value="C:cytoplasm"/>
    <property type="evidence" value="ECO:0007669"/>
    <property type="project" value="TreeGrafter"/>
</dbReference>
<keyword evidence="5" id="KW-1185">Reference proteome</keyword>
<gene>
    <name evidence="4" type="ORF">T310_2051</name>
</gene>
<sequence length="975" mass="107278">MARPEDTIRAPRQYGVDAGDEDEIRITPESSFYSTGSNSGPSSHEDESPKANRGTGHGNTGKTHAEQRPPQLSQEEIIELARRAVESGIQETKRSLAGSEAVSDVVRPKLTIDLGHSNIGQIPEAVVDIIKDEVERLSLSNNQLSRIPYRFSECAHLRYLNIRANNFREFPKGVYLSRNKISKIPDEIRQLTSLRVFSIMQNRLDDLPAGLADMNKLQILKVAGNFLKYPLRRVLEAKESEVASLSMTDTEREVAVTAEVKKFLKARVQQTTPEPESGSDASEILVDTPKPVKRGANSRFPVIPSTGDGSSDPRSPSFSRPPPIPMRSHQRLASGQNSGYSRPGVSHQGSNERNRSNSEGVLPMSARNKRMGLVSRKTDLSTLDEMRPYRNSHLRGLSHGSILRTNPSGGASGSGSSSPGSPRGEPRRVRDTFVRRMSSLPEHKEEKAQEPIIEGAKGILFSLFQIHPHISTLINVIKGDDARRNSLEIVFYNASTHVDQLNEALENVENMSVDDRDFARMSNEVKRECVTCLMAYTHVGTLLRQSVEKIIANGDARYVRSLLLMVYGSLLELRNACINLGAPLQTRKQSQALGDKHPQAEAVQGEFGPDRFAGPAVTPTREKAPPMRRLRSDTTIQHPQGGPGNSFPSTSTYQPSTLSPVSTPNSVPLNYGGRSRSNSRSATVLNTSVPSSLATPRSGESFPPIPSSSASRINPVTGMDELEEDPLFEKIFKQLTSAYHAALHALPLAYRQFTRCLEMAEEAREPEEVRRLWNNLIRRCRTCYECSEALGDRLSTMKVKEPGGGVRNQREFWQLCKSFMQSFVDLVTDMRDARNLQLLPTDVIAILRPVQKASREAGRLIEASPWSYLADMSTAPNAPGIYGPPLQPQNPQHHPTSTAPFMSNGTPIGVSSSTSPQSVPLPATPLSAALGPAAQATVPSTPVSAYSDKFFAGDVFQRADSLLAMQNQAPYLYRR</sequence>
<evidence type="ECO:0000256" key="3">
    <source>
        <dbReference type="SAM" id="MobiDB-lite"/>
    </source>
</evidence>
<feature type="compositionally biased region" description="Polar residues" evidence="3">
    <location>
        <begin position="682"/>
        <end position="695"/>
    </location>
</feature>
<evidence type="ECO:0000256" key="2">
    <source>
        <dbReference type="ARBA" id="ARBA00022737"/>
    </source>
</evidence>
<dbReference type="Proteomes" id="UP000053958">
    <property type="component" value="Unassembled WGS sequence"/>
</dbReference>
<name>A0A0F4Z047_RASE3</name>
<dbReference type="AlphaFoldDB" id="A0A0F4Z047"/>
<evidence type="ECO:0000256" key="1">
    <source>
        <dbReference type="ARBA" id="ARBA00022614"/>
    </source>
</evidence>